<keyword evidence="15" id="KW-0342">GTP-binding</keyword>
<evidence type="ECO:0000256" key="1">
    <source>
        <dbReference type="ARBA" id="ARBA00000312"/>
    </source>
</evidence>
<dbReference type="NCBIfam" id="NF004469">
    <property type="entry name" value="PRK05800.1"/>
    <property type="match status" value="1"/>
</dbReference>
<dbReference type="InterPro" id="IPR027417">
    <property type="entry name" value="P-loop_NTPase"/>
</dbReference>
<evidence type="ECO:0000256" key="12">
    <source>
        <dbReference type="ARBA" id="ARBA00022741"/>
    </source>
</evidence>
<evidence type="ECO:0000256" key="6">
    <source>
        <dbReference type="ARBA" id="ARBA00005159"/>
    </source>
</evidence>
<keyword evidence="12" id="KW-0547">Nucleotide-binding</keyword>
<evidence type="ECO:0000256" key="4">
    <source>
        <dbReference type="ARBA" id="ARBA00003889"/>
    </source>
</evidence>
<evidence type="ECO:0000256" key="8">
    <source>
        <dbReference type="ARBA" id="ARBA00012016"/>
    </source>
</evidence>
<evidence type="ECO:0000256" key="16">
    <source>
        <dbReference type="ARBA" id="ARBA00029570"/>
    </source>
</evidence>
<comment type="similarity">
    <text evidence="7">Belongs to the CobU/CobP family.</text>
</comment>
<evidence type="ECO:0000256" key="7">
    <source>
        <dbReference type="ARBA" id="ARBA00007490"/>
    </source>
</evidence>
<dbReference type="SUPFAM" id="SSF52540">
    <property type="entry name" value="P-loop containing nucleoside triphosphate hydrolases"/>
    <property type="match status" value="1"/>
</dbReference>
<evidence type="ECO:0000256" key="3">
    <source>
        <dbReference type="ARBA" id="ARBA00001522"/>
    </source>
</evidence>
<comment type="function">
    <text evidence="4">Catalyzes ATP-dependent phosphorylation of adenosylcobinamide and addition of GMP to adenosylcobinamide phosphate.</text>
</comment>
<dbReference type="EC" id="2.7.7.62" evidence="9"/>
<comment type="catalytic activity">
    <reaction evidence="2">
        <text>adenosylcob(III)inamide phosphate + GTP + H(+) = adenosylcob(III)inamide-GDP + diphosphate</text>
        <dbReference type="Rhea" id="RHEA:22712"/>
        <dbReference type="ChEBI" id="CHEBI:15378"/>
        <dbReference type="ChEBI" id="CHEBI:33019"/>
        <dbReference type="ChEBI" id="CHEBI:37565"/>
        <dbReference type="ChEBI" id="CHEBI:58502"/>
        <dbReference type="ChEBI" id="CHEBI:60487"/>
        <dbReference type="EC" id="2.7.7.62"/>
    </reaction>
</comment>
<reference evidence="18 19" key="1">
    <citation type="submission" date="2023-07" db="EMBL/GenBank/DDBJ databases">
        <title>Genomic Encyclopedia of Type Strains, Phase IV (KMG-IV): sequencing the most valuable type-strain genomes for metagenomic binning, comparative biology and taxonomic classification.</title>
        <authorList>
            <person name="Goeker M."/>
        </authorList>
    </citation>
    <scope>NUCLEOTIDE SEQUENCE [LARGE SCALE GENOMIC DNA]</scope>
    <source>
        <strain evidence="18 19">DSM 4006</strain>
    </source>
</reference>
<name>A0ABT9XFM1_9BACL</name>
<dbReference type="EC" id="2.7.1.156" evidence="8"/>
<evidence type="ECO:0000256" key="2">
    <source>
        <dbReference type="ARBA" id="ARBA00000711"/>
    </source>
</evidence>
<comment type="caution">
    <text evidence="18">The sequence shown here is derived from an EMBL/GenBank/DDBJ whole genome shotgun (WGS) entry which is preliminary data.</text>
</comment>
<dbReference type="GO" id="GO:0043752">
    <property type="term" value="F:adenosylcobinamide kinase activity"/>
    <property type="evidence" value="ECO:0007669"/>
    <property type="project" value="UniProtKB-EC"/>
</dbReference>
<organism evidence="18 19">
    <name type="scientific">Alicyclobacillus cycloheptanicus</name>
    <dbReference type="NCBI Taxonomy" id="1457"/>
    <lineage>
        <taxon>Bacteria</taxon>
        <taxon>Bacillati</taxon>
        <taxon>Bacillota</taxon>
        <taxon>Bacilli</taxon>
        <taxon>Bacillales</taxon>
        <taxon>Alicyclobacillaceae</taxon>
        <taxon>Alicyclobacillus</taxon>
    </lineage>
</organism>
<dbReference type="GO" id="GO:0008820">
    <property type="term" value="F:cobinamide phosphate guanylyltransferase activity"/>
    <property type="evidence" value="ECO:0007669"/>
    <property type="project" value="UniProtKB-EC"/>
</dbReference>
<evidence type="ECO:0000256" key="13">
    <source>
        <dbReference type="ARBA" id="ARBA00022777"/>
    </source>
</evidence>
<dbReference type="Gene3D" id="3.40.50.300">
    <property type="entry name" value="P-loop containing nucleotide triphosphate hydrolases"/>
    <property type="match status" value="1"/>
</dbReference>
<gene>
    <name evidence="18" type="ORF">J2S03_000912</name>
</gene>
<evidence type="ECO:0000313" key="18">
    <source>
        <dbReference type="EMBL" id="MDQ0189096.1"/>
    </source>
</evidence>
<keyword evidence="10" id="KW-0169">Cobalamin biosynthesis</keyword>
<evidence type="ECO:0000256" key="9">
    <source>
        <dbReference type="ARBA" id="ARBA00012523"/>
    </source>
</evidence>
<keyword evidence="18" id="KW-0548">Nucleotidyltransferase</keyword>
<evidence type="ECO:0000256" key="14">
    <source>
        <dbReference type="ARBA" id="ARBA00022840"/>
    </source>
</evidence>
<dbReference type="PANTHER" id="PTHR34848">
    <property type="match status" value="1"/>
</dbReference>
<dbReference type="InterPro" id="IPR003203">
    <property type="entry name" value="CobU/CobP"/>
</dbReference>
<keyword evidence="13 18" id="KW-0418">Kinase</keyword>
<dbReference type="Proteomes" id="UP001232973">
    <property type="component" value="Unassembled WGS sequence"/>
</dbReference>
<dbReference type="CDD" id="cd00544">
    <property type="entry name" value="CobU"/>
    <property type="match status" value="1"/>
</dbReference>
<comment type="catalytic activity">
    <reaction evidence="3">
        <text>adenosylcob(III)inamide + GTP = adenosylcob(III)inamide phosphate + GDP + H(+)</text>
        <dbReference type="Rhea" id="RHEA:15765"/>
        <dbReference type="ChEBI" id="CHEBI:2480"/>
        <dbReference type="ChEBI" id="CHEBI:15378"/>
        <dbReference type="ChEBI" id="CHEBI:37565"/>
        <dbReference type="ChEBI" id="CHEBI:58189"/>
        <dbReference type="ChEBI" id="CHEBI:58502"/>
        <dbReference type="EC" id="2.7.1.156"/>
    </reaction>
</comment>
<evidence type="ECO:0000313" key="19">
    <source>
        <dbReference type="Proteomes" id="UP001232973"/>
    </source>
</evidence>
<evidence type="ECO:0000256" key="10">
    <source>
        <dbReference type="ARBA" id="ARBA00022573"/>
    </source>
</evidence>
<keyword evidence="19" id="KW-1185">Reference proteome</keyword>
<accession>A0ABT9XFM1</accession>
<evidence type="ECO:0000256" key="15">
    <source>
        <dbReference type="ARBA" id="ARBA00023134"/>
    </source>
</evidence>
<comment type="pathway">
    <text evidence="6">Cofactor biosynthesis; adenosylcobalamin biosynthesis; adenosylcobalamin from cob(II)yrinate a,c-diamide: step 5/7.</text>
</comment>
<evidence type="ECO:0000256" key="11">
    <source>
        <dbReference type="ARBA" id="ARBA00022679"/>
    </source>
</evidence>
<evidence type="ECO:0000256" key="17">
    <source>
        <dbReference type="ARBA" id="ARBA00030571"/>
    </source>
</evidence>
<protein>
    <recommendedName>
        <fullName evidence="16">Adenosylcobinamide kinase</fullName>
        <ecNumber evidence="8">2.7.1.156</ecNumber>
        <ecNumber evidence="9">2.7.7.62</ecNumber>
    </recommendedName>
    <alternativeName>
        <fullName evidence="17">Adenosylcobinamide-phosphate guanylyltransferase</fullName>
    </alternativeName>
</protein>
<evidence type="ECO:0000256" key="5">
    <source>
        <dbReference type="ARBA" id="ARBA00004692"/>
    </source>
</evidence>
<comment type="catalytic activity">
    <reaction evidence="1">
        <text>adenosylcob(III)inamide + ATP = adenosylcob(III)inamide phosphate + ADP + H(+)</text>
        <dbReference type="Rhea" id="RHEA:15769"/>
        <dbReference type="ChEBI" id="CHEBI:2480"/>
        <dbReference type="ChEBI" id="CHEBI:15378"/>
        <dbReference type="ChEBI" id="CHEBI:30616"/>
        <dbReference type="ChEBI" id="CHEBI:58502"/>
        <dbReference type="ChEBI" id="CHEBI:456216"/>
        <dbReference type="EC" id="2.7.1.156"/>
    </reaction>
</comment>
<keyword evidence="11 18" id="KW-0808">Transferase</keyword>
<dbReference type="EMBL" id="JAUSTP010000004">
    <property type="protein sequence ID" value="MDQ0189096.1"/>
    <property type="molecule type" value="Genomic_DNA"/>
</dbReference>
<dbReference type="Pfam" id="PF02283">
    <property type="entry name" value="CobU"/>
    <property type="match status" value="1"/>
</dbReference>
<dbReference type="RefSeq" id="WP_274454890.1">
    <property type="nucleotide sequence ID" value="NZ_CP067097.1"/>
</dbReference>
<dbReference type="PANTHER" id="PTHR34848:SF1">
    <property type="entry name" value="BIFUNCTIONAL ADENOSYLCOBALAMIN BIOSYNTHESIS PROTEIN COBU"/>
    <property type="match status" value="1"/>
</dbReference>
<sequence length="180" mass="19584">MGTTLVLGGARSGKTAVAEQIAARTAKQLQASVTYVATAQRSDAEMAERIARHRTLRPASWTTVEEPLHVADWLAKAPPGVVLVDCLSLLLNNWMFLESASDAQLSARIDELTAALRAFRGEVVIVSNEVGHGIVPADALSRRYRDWLGWFNQAVAAASAQVYFVVAGIAVDVRKWQAQW</sequence>
<proteinExistence type="inferred from homology"/>
<dbReference type="PIRSF" id="PIRSF006135">
    <property type="entry name" value="CobU"/>
    <property type="match status" value="1"/>
</dbReference>
<comment type="pathway">
    <text evidence="5">Cofactor biosynthesis; adenosylcobalamin biosynthesis; adenosylcobalamin from cob(II)yrinate a,c-diamide: step 6/7.</text>
</comment>
<keyword evidence="14" id="KW-0067">ATP-binding</keyword>